<feature type="compositionally biased region" description="Low complexity" evidence="1">
    <location>
        <begin position="44"/>
        <end position="55"/>
    </location>
</feature>
<evidence type="ECO:0000313" key="2">
    <source>
        <dbReference type="EMBL" id="OUM86760.1"/>
    </source>
</evidence>
<reference evidence="3" key="1">
    <citation type="submission" date="2016-06" db="EMBL/GenBank/DDBJ databases">
        <authorList>
            <person name="Nascimento L."/>
            <person name="Pereira R.V."/>
            <person name="Martins L.F."/>
            <person name="Quaggio R.B."/>
            <person name="Silva A.M."/>
            <person name="Setubal J.C."/>
        </authorList>
    </citation>
    <scope>NUCLEOTIDE SEQUENCE [LARGE SCALE GENOMIC DNA]</scope>
</reference>
<dbReference type="EMBL" id="LZRT01000086">
    <property type="protein sequence ID" value="OUM86760.1"/>
    <property type="molecule type" value="Genomic_DNA"/>
</dbReference>
<sequence length="63" mass="6310">MRCSRPATAEQQRLGGSPDADDEAAAVAVVETLLLSWVTGLALGHGRGRGASARNGPGGHEGA</sequence>
<evidence type="ECO:0000256" key="1">
    <source>
        <dbReference type="SAM" id="MobiDB-lite"/>
    </source>
</evidence>
<name>A0A1Y3PHE4_9BACI</name>
<evidence type="ECO:0000313" key="3">
    <source>
        <dbReference type="Proteomes" id="UP000196475"/>
    </source>
</evidence>
<feature type="region of interest" description="Disordered" evidence="1">
    <location>
        <begin position="44"/>
        <end position="63"/>
    </location>
</feature>
<dbReference type="AlphaFoldDB" id="A0A1Y3PHE4"/>
<comment type="caution">
    <text evidence="2">The sequence shown here is derived from an EMBL/GenBank/DDBJ whole genome shotgun (WGS) entry which is preliminary data.</text>
</comment>
<feature type="region of interest" description="Disordered" evidence="1">
    <location>
        <begin position="1"/>
        <end position="23"/>
    </location>
</feature>
<gene>
    <name evidence="2" type="ORF">BAA01_03985</name>
</gene>
<organism evidence="2 3">
    <name type="scientific">Bacillus thermozeamaize</name>
    <dbReference type="NCBI Taxonomy" id="230954"/>
    <lineage>
        <taxon>Bacteria</taxon>
        <taxon>Bacillati</taxon>
        <taxon>Bacillota</taxon>
        <taxon>Bacilli</taxon>
        <taxon>Bacillales</taxon>
        <taxon>Bacillaceae</taxon>
        <taxon>Bacillus</taxon>
    </lineage>
</organism>
<proteinExistence type="predicted"/>
<accession>A0A1Y3PHE4</accession>
<protein>
    <submittedName>
        <fullName evidence="2">Uncharacterized protein</fullName>
    </submittedName>
</protein>
<dbReference type="Proteomes" id="UP000196475">
    <property type="component" value="Unassembled WGS sequence"/>
</dbReference>